<dbReference type="AlphaFoldDB" id="A0A935PZJ9"/>
<sequence>MSAMLLTLPIGTSPSMQRFITWLRVNEPTHSMTTRLTSSRAARRFR</sequence>
<evidence type="ECO:0000313" key="2">
    <source>
        <dbReference type="Proteomes" id="UP000697998"/>
    </source>
</evidence>
<gene>
    <name evidence="1" type="ORF">IPJ27_05235</name>
</gene>
<dbReference type="Proteomes" id="UP000697998">
    <property type="component" value="Unassembled WGS sequence"/>
</dbReference>
<dbReference type="EMBL" id="JADJMH010000002">
    <property type="protein sequence ID" value="MBK7674205.1"/>
    <property type="molecule type" value="Genomic_DNA"/>
</dbReference>
<reference evidence="1 2" key="1">
    <citation type="submission" date="2020-10" db="EMBL/GenBank/DDBJ databases">
        <title>Connecting structure to function with the recovery of over 1000 high-quality activated sludge metagenome-assembled genomes encoding full-length rRNA genes using long-read sequencing.</title>
        <authorList>
            <person name="Singleton C.M."/>
            <person name="Petriglieri F."/>
            <person name="Kristensen J.M."/>
            <person name="Kirkegaard R.H."/>
            <person name="Michaelsen T.Y."/>
            <person name="Andersen M.H."/>
            <person name="Karst S.M."/>
            <person name="Dueholm M.S."/>
            <person name="Nielsen P.H."/>
            <person name="Albertsen M."/>
        </authorList>
    </citation>
    <scope>NUCLEOTIDE SEQUENCE [LARGE SCALE GENOMIC DNA]</scope>
    <source>
        <strain evidence="1">EsbW_18-Q3-R4-48_BATAC.285</strain>
    </source>
</reference>
<name>A0A935PZJ9_9PROT</name>
<proteinExistence type="predicted"/>
<accession>A0A935PZJ9</accession>
<organism evidence="1 2">
    <name type="scientific">Candidatus Accumulibacter proximus</name>
    <dbReference type="NCBI Taxonomy" id="2954385"/>
    <lineage>
        <taxon>Bacteria</taxon>
        <taxon>Pseudomonadati</taxon>
        <taxon>Pseudomonadota</taxon>
        <taxon>Betaproteobacteria</taxon>
        <taxon>Candidatus Accumulibacter</taxon>
    </lineage>
</organism>
<comment type="caution">
    <text evidence="1">The sequence shown here is derived from an EMBL/GenBank/DDBJ whole genome shotgun (WGS) entry which is preliminary data.</text>
</comment>
<protein>
    <submittedName>
        <fullName evidence="1">Uncharacterized protein</fullName>
    </submittedName>
</protein>
<evidence type="ECO:0000313" key="1">
    <source>
        <dbReference type="EMBL" id="MBK7674205.1"/>
    </source>
</evidence>